<dbReference type="FunFam" id="3.30.70.330:FF:000631">
    <property type="entry name" value="Glycine-rich RNA-binding protein 3, mitochondrial"/>
    <property type="match status" value="1"/>
</dbReference>
<dbReference type="InterPro" id="IPR012677">
    <property type="entry name" value="Nucleotide-bd_a/b_plait_sf"/>
</dbReference>
<dbReference type="eggNOG" id="KOG0118">
    <property type="taxonomic scope" value="Eukaryota"/>
</dbReference>
<dbReference type="Gramene" id="OB10G14620.1">
    <property type="protein sequence ID" value="OB10G14620.1"/>
    <property type="gene ID" value="OB10G14620"/>
</dbReference>
<keyword evidence="6" id="KW-1185">Reference proteome</keyword>
<dbReference type="HOGENOM" id="CLU_012062_13_0_1"/>
<accession>J3N1R4</accession>
<dbReference type="Proteomes" id="UP000006038">
    <property type="component" value="Chromosome 10"/>
</dbReference>
<evidence type="ECO:0000313" key="6">
    <source>
        <dbReference type="Proteomes" id="UP000006038"/>
    </source>
</evidence>
<dbReference type="RefSeq" id="XP_040384010.1">
    <property type="nucleotide sequence ID" value="XM_040528076.1"/>
</dbReference>
<organism evidence="5">
    <name type="scientific">Oryza brachyantha</name>
    <name type="common">malo sina</name>
    <dbReference type="NCBI Taxonomy" id="4533"/>
    <lineage>
        <taxon>Eukaryota</taxon>
        <taxon>Viridiplantae</taxon>
        <taxon>Streptophyta</taxon>
        <taxon>Embryophyta</taxon>
        <taxon>Tracheophyta</taxon>
        <taxon>Spermatophyta</taxon>
        <taxon>Magnoliopsida</taxon>
        <taxon>Liliopsida</taxon>
        <taxon>Poales</taxon>
        <taxon>Poaceae</taxon>
        <taxon>BOP clade</taxon>
        <taxon>Oryzoideae</taxon>
        <taxon>Oryzeae</taxon>
        <taxon>Oryzinae</taxon>
        <taxon>Oryza</taxon>
    </lineage>
</organism>
<feature type="compositionally biased region" description="Basic and acidic residues" evidence="3">
    <location>
        <begin position="261"/>
        <end position="278"/>
    </location>
</feature>
<dbReference type="GeneID" id="102716069"/>
<reference evidence="5" key="1">
    <citation type="journal article" date="2013" name="Nat. Commun.">
        <title>Whole-genome sequencing of Oryza brachyantha reveals mechanisms underlying Oryza genome evolution.</title>
        <authorList>
            <person name="Chen J."/>
            <person name="Huang Q."/>
            <person name="Gao D."/>
            <person name="Wang J."/>
            <person name="Lang Y."/>
            <person name="Liu T."/>
            <person name="Li B."/>
            <person name="Bai Z."/>
            <person name="Luis Goicoechea J."/>
            <person name="Liang C."/>
            <person name="Chen C."/>
            <person name="Zhang W."/>
            <person name="Sun S."/>
            <person name="Liao Y."/>
            <person name="Zhang X."/>
            <person name="Yang L."/>
            <person name="Song C."/>
            <person name="Wang M."/>
            <person name="Shi J."/>
            <person name="Liu G."/>
            <person name="Liu J."/>
            <person name="Zhou H."/>
            <person name="Zhou W."/>
            <person name="Yu Q."/>
            <person name="An N."/>
            <person name="Chen Y."/>
            <person name="Cai Q."/>
            <person name="Wang B."/>
            <person name="Liu B."/>
            <person name="Min J."/>
            <person name="Huang Y."/>
            <person name="Wu H."/>
            <person name="Li Z."/>
            <person name="Zhang Y."/>
            <person name="Yin Y."/>
            <person name="Song W."/>
            <person name="Jiang J."/>
            <person name="Jackson S.A."/>
            <person name="Wing R.A."/>
            <person name="Wang J."/>
            <person name="Chen M."/>
        </authorList>
    </citation>
    <scope>NUCLEOTIDE SEQUENCE [LARGE SCALE GENOMIC DNA]</scope>
    <source>
        <strain evidence="5">cv. IRGC 101232</strain>
    </source>
</reference>
<evidence type="ECO:0000256" key="2">
    <source>
        <dbReference type="PROSITE-ProRule" id="PRU00176"/>
    </source>
</evidence>
<dbReference type="InterPro" id="IPR052462">
    <property type="entry name" value="SLIRP/GR-RBP-like"/>
</dbReference>
<dbReference type="EnsemblPlants" id="OB10G14620.1">
    <property type="protein sequence ID" value="OB10G14620.1"/>
    <property type="gene ID" value="OB10G14620"/>
</dbReference>
<dbReference type="OrthoDB" id="439808at2759"/>
<dbReference type="KEGG" id="obr:102716069"/>
<dbReference type="InterPro" id="IPR048289">
    <property type="entry name" value="RRM2_NsCP33-like"/>
</dbReference>
<protein>
    <recommendedName>
        <fullName evidence="4">RRM domain-containing protein</fullName>
    </recommendedName>
</protein>
<evidence type="ECO:0000313" key="5">
    <source>
        <dbReference type="EnsemblPlants" id="OB10G14620.1"/>
    </source>
</evidence>
<dbReference type="Pfam" id="PF00076">
    <property type="entry name" value="RRM_1"/>
    <property type="match status" value="1"/>
</dbReference>
<dbReference type="GO" id="GO:0003723">
    <property type="term" value="F:RNA binding"/>
    <property type="evidence" value="ECO:0007669"/>
    <property type="project" value="UniProtKB-UniRule"/>
</dbReference>
<evidence type="ECO:0000256" key="3">
    <source>
        <dbReference type="SAM" id="MobiDB-lite"/>
    </source>
</evidence>
<dbReference type="Gene3D" id="3.30.70.330">
    <property type="match status" value="1"/>
</dbReference>
<dbReference type="PROSITE" id="PS50102">
    <property type="entry name" value="RRM"/>
    <property type="match status" value="1"/>
</dbReference>
<keyword evidence="1 2" id="KW-0694">RNA-binding</keyword>
<evidence type="ECO:0000256" key="1">
    <source>
        <dbReference type="ARBA" id="ARBA00022884"/>
    </source>
</evidence>
<feature type="region of interest" description="Disordered" evidence="3">
    <location>
        <begin position="248"/>
        <end position="302"/>
    </location>
</feature>
<feature type="domain" description="RRM" evidence="4">
    <location>
        <begin position="31"/>
        <end position="109"/>
    </location>
</feature>
<dbReference type="OMA" id="MAFANKI"/>
<dbReference type="RefSeq" id="XP_006661694.1">
    <property type="nucleotide sequence ID" value="XM_006661631.3"/>
</dbReference>
<name>J3N1R4_ORYBR</name>
<proteinExistence type="predicted"/>
<reference evidence="5" key="2">
    <citation type="submission" date="2013-04" db="UniProtKB">
        <authorList>
            <consortium name="EnsemblPlants"/>
        </authorList>
    </citation>
    <scope>IDENTIFICATION</scope>
</reference>
<sequence length="302" mass="30826">MALLRKFGNLVRQSAGSGSSLYQAVRCMSSSKLFIGGISYGTDDQSLKEAFANYGEVIEARVIMDRTTGRSRGFGFVTYTSTDEAAAAITGMDGKDLQGRIVRVSYAHDRGSRAGGYRGGGYGGQGAYGNGGDGGYSDGGRGYGSGSGGGYSNFSNYGGYNTSGGYNSVGGRGGYGVSEGGHGYGSGTGYAGDSGGYYTAPGNYSGDNFRHGGAAPGVYEGGNYGGSSNNSYTSNATSDESAGKLDDLLSDLNVGDGQGDGESKDEGVGLVDEDLKGDDQEELIQDDLKDADVADDYANKTS</sequence>
<evidence type="ECO:0000259" key="4">
    <source>
        <dbReference type="PROSITE" id="PS50102"/>
    </source>
</evidence>
<dbReference type="STRING" id="4533.J3N1R4"/>
<dbReference type="SUPFAM" id="SSF54928">
    <property type="entry name" value="RNA-binding domain, RBD"/>
    <property type="match status" value="1"/>
</dbReference>
<dbReference type="AlphaFoldDB" id="J3N1R4"/>
<dbReference type="InterPro" id="IPR000504">
    <property type="entry name" value="RRM_dom"/>
</dbReference>
<dbReference type="PANTHER" id="PTHR48027">
    <property type="entry name" value="HETEROGENEOUS NUCLEAR RIBONUCLEOPROTEIN 87F-RELATED"/>
    <property type="match status" value="1"/>
</dbReference>
<dbReference type="CDD" id="cd21608">
    <property type="entry name" value="RRM2_NsCP33_like"/>
    <property type="match status" value="1"/>
</dbReference>
<dbReference type="InterPro" id="IPR035979">
    <property type="entry name" value="RBD_domain_sf"/>
</dbReference>
<dbReference type="SMART" id="SM00360">
    <property type="entry name" value="RRM"/>
    <property type="match status" value="1"/>
</dbReference>
<gene>
    <name evidence="5" type="primary">LOC102716069</name>
</gene>